<proteinExistence type="predicted"/>
<reference evidence="1" key="1">
    <citation type="journal article" date="2021" name="Proc. Natl. Acad. Sci. U.S.A.">
        <title>A Catalog of Tens of Thousands of Viruses from Human Metagenomes Reveals Hidden Associations with Chronic Diseases.</title>
        <authorList>
            <person name="Tisza M.J."/>
            <person name="Buck C.B."/>
        </authorList>
    </citation>
    <scope>NUCLEOTIDE SEQUENCE</scope>
    <source>
        <strain evidence="1">CtqPo10</strain>
    </source>
</reference>
<name>A0A8S5SUB3_9CAUD</name>
<dbReference type="EMBL" id="BK032682">
    <property type="protein sequence ID" value="DAF54609.1"/>
    <property type="molecule type" value="Genomic_DNA"/>
</dbReference>
<accession>A0A8S5SUB3</accession>
<organism evidence="1">
    <name type="scientific">Siphoviridae sp. ctqPo10</name>
    <dbReference type="NCBI Taxonomy" id="2827948"/>
    <lineage>
        <taxon>Viruses</taxon>
        <taxon>Duplodnaviria</taxon>
        <taxon>Heunggongvirae</taxon>
        <taxon>Uroviricota</taxon>
        <taxon>Caudoviricetes</taxon>
    </lineage>
</organism>
<protein>
    <submittedName>
        <fullName evidence="1">Structural protein</fullName>
    </submittedName>
</protein>
<evidence type="ECO:0000313" key="1">
    <source>
        <dbReference type="EMBL" id="DAF54609.1"/>
    </source>
</evidence>
<sequence>MDKNMANRMCCDLDIRDYYTKAPIMRVDFCNTTPYGFNSDAVFANRKGAKAIKFESPLEGNIDITFQVHPFKVYSLLNGGQVLTDALLVRRENITASVDGKLTLQHSPIMGSVFVYTEDDFTGQEIQGSVAGNTFTSQTTSDIKVDQTYVVGYLEKKTDGVKRIAFNNRNYSSVYYIQMITTNKDEDGNDVGMRLIAYKCCPKRELEIQFSSDDSPAEITMSFECFQDENENVMDIVKIEDSDSEEVEDIWINFATGTLETYSPTYYIQNGYLLQNEVKEDGY</sequence>